<dbReference type="PRINTS" id="PR00176">
    <property type="entry name" value="NANEUSMPORT"/>
</dbReference>
<feature type="transmembrane region" description="Helical" evidence="11">
    <location>
        <begin position="230"/>
        <end position="249"/>
    </location>
</feature>
<dbReference type="PANTHER" id="PTHR11616:SF321">
    <property type="entry name" value="SODIUM-DEPENDENT NUTRIENT AMINO ACID TRANSPORTER 1-RELATED"/>
    <property type="match status" value="1"/>
</dbReference>
<feature type="transmembrane region" description="Helical" evidence="11">
    <location>
        <begin position="483"/>
        <end position="506"/>
    </location>
</feature>
<dbReference type="Pfam" id="PF00209">
    <property type="entry name" value="SNF"/>
    <property type="match status" value="1"/>
</dbReference>
<dbReference type="STRING" id="10195.A0A3M7RUA7"/>
<feature type="transmembrane region" description="Helical" evidence="11">
    <location>
        <begin position="368"/>
        <end position="401"/>
    </location>
</feature>
<dbReference type="PANTHER" id="PTHR11616">
    <property type="entry name" value="SODIUM/CHLORIDE DEPENDENT TRANSPORTER"/>
    <property type="match status" value="1"/>
</dbReference>
<evidence type="ECO:0000256" key="3">
    <source>
        <dbReference type="ARBA" id="ARBA00022448"/>
    </source>
</evidence>
<feature type="transmembrane region" description="Helical" evidence="11">
    <location>
        <begin position="69"/>
        <end position="91"/>
    </location>
</feature>
<dbReference type="InterPro" id="IPR000175">
    <property type="entry name" value="Na/ntran_symport"/>
</dbReference>
<dbReference type="SUPFAM" id="SSF161070">
    <property type="entry name" value="SNF-like"/>
    <property type="match status" value="1"/>
</dbReference>
<keyword evidence="6 11" id="KW-0472">Membrane</keyword>
<evidence type="ECO:0000256" key="10">
    <source>
        <dbReference type="SAM" id="MobiDB-lite"/>
    </source>
</evidence>
<evidence type="ECO:0000313" key="12">
    <source>
        <dbReference type="EMBL" id="RNA27126.1"/>
    </source>
</evidence>
<feature type="transmembrane region" description="Helical" evidence="11">
    <location>
        <begin position="199"/>
        <end position="218"/>
    </location>
</feature>
<protein>
    <submittedName>
        <fullName evidence="12">Sodium-and chloride-dependent glycine transporter 2</fullName>
    </submittedName>
</protein>
<feature type="transmembrane region" description="Helical" evidence="11">
    <location>
        <begin position="443"/>
        <end position="463"/>
    </location>
</feature>
<evidence type="ECO:0000256" key="9">
    <source>
        <dbReference type="PIRSR" id="PIRSR600175-2"/>
    </source>
</evidence>
<evidence type="ECO:0000313" key="13">
    <source>
        <dbReference type="Proteomes" id="UP000276133"/>
    </source>
</evidence>
<evidence type="ECO:0000256" key="8">
    <source>
        <dbReference type="PIRSR" id="PIRSR600175-1"/>
    </source>
</evidence>
<feature type="binding site" evidence="8">
    <location>
        <position position="49"/>
    </location>
    <ligand>
        <name>Na(+)</name>
        <dbReference type="ChEBI" id="CHEBI:29101"/>
        <label>2</label>
    </ligand>
</feature>
<feature type="compositionally biased region" description="Polar residues" evidence="10">
    <location>
        <begin position="573"/>
        <end position="582"/>
    </location>
</feature>
<keyword evidence="9" id="KW-1015">Disulfide bond</keyword>
<feature type="binding site" evidence="8">
    <location>
        <position position="48"/>
    </location>
    <ligand>
        <name>Na(+)</name>
        <dbReference type="ChEBI" id="CHEBI:29101"/>
        <label>1</label>
    </ligand>
</feature>
<sequence length="606" mass="69078">KKILRMESHSHNHNHHHHIHIPFVHHHHNHHVHWDNPVEFLMTCIGFAVGLGNVWRFPFLCFQNGGSAFVIAFVIMLFLIGLPMFFLELTISQYSKCGPLKVWKISPLFRGLGMTSVMVTIFVCLYYNVIICYCLVYLISSFMPKLPWVSCDNWWNNDACFVSNENMTVMANNLESSSKQFFYNFVLEMSDGIEHPIGMNWKLVCSLFVCWMLAFLSLYKGIQSLGKVSYVTAIFPYIMLFALIIRGLTLPGSMKGVVYYIGSVDFSKLFRLKTWIDAASQVYFCLSIAQGGLLTLGKHNKFNYNHQRTSIFVVILDGATGLIAGLAVFSVLGFMSEKTGVAIGDLAVGGPGLSFIVYPEALSLMPFPWIWCIFFFLMMITIGFGSLLSLAECVLDSFVLVFKIKKKVNKTKFRFCACMLFFLVGCSMTTKGGYYLLNLIESYTSVLPIILCATFEAIALCWCYGSKKLNEDIKLMLNMELNIFWKICFKIFTPILAILIAIVTISSNSEVVLGNYRYPFWAHWIGWGIIAINLSPFIKNFFAEIYKSQVLNELYKLTQPRDDWKPVFDAQKSENQNDTSKQIAIEDSTEKNQENVNAGFELNEKF</sequence>
<accession>A0A3M7RUA7</accession>
<dbReference type="Proteomes" id="UP000276133">
    <property type="component" value="Unassembled WGS sequence"/>
</dbReference>
<dbReference type="OrthoDB" id="6581954at2759"/>
<feature type="transmembrane region" description="Helical" evidence="11">
    <location>
        <begin position="413"/>
        <end position="437"/>
    </location>
</feature>
<feature type="binding site" evidence="8">
    <location>
        <position position="53"/>
    </location>
    <ligand>
        <name>Na(+)</name>
        <dbReference type="ChEBI" id="CHEBI:29101"/>
        <label>1</label>
    </ligand>
</feature>
<feature type="transmembrane region" description="Helical" evidence="11">
    <location>
        <begin position="309"/>
        <end position="332"/>
    </location>
</feature>
<keyword evidence="8" id="KW-0479">Metal-binding</keyword>
<keyword evidence="8" id="KW-0915">Sodium</keyword>
<dbReference type="InterPro" id="IPR037272">
    <property type="entry name" value="SNS_sf"/>
</dbReference>
<evidence type="ECO:0000256" key="2">
    <source>
        <dbReference type="ARBA" id="ARBA00006459"/>
    </source>
</evidence>
<evidence type="ECO:0000256" key="6">
    <source>
        <dbReference type="ARBA" id="ARBA00023136"/>
    </source>
</evidence>
<keyword evidence="7" id="KW-0325">Glycoprotein</keyword>
<organism evidence="12 13">
    <name type="scientific">Brachionus plicatilis</name>
    <name type="common">Marine rotifer</name>
    <name type="synonym">Brachionus muelleri</name>
    <dbReference type="NCBI Taxonomy" id="10195"/>
    <lineage>
        <taxon>Eukaryota</taxon>
        <taxon>Metazoa</taxon>
        <taxon>Spiralia</taxon>
        <taxon>Gnathifera</taxon>
        <taxon>Rotifera</taxon>
        <taxon>Eurotatoria</taxon>
        <taxon>Monogononta</taxon>
        <taxon>Pseudotrocha</taxon>
        <taxon>Ploima</taxon>
        <taxon>Brachionidae</taxon>
        <taxon>Brachionus</taxon>
    </lineage>
</organism>
<proteinExistence type="inferred from homology"/>
<evidence type="ECO:0000256" key="11">
    <source>
        <dbReference type="SAM" id="Phobius"/>
    </source>
</evidence>
<keyword evidence="3" id="KW-0813">Transport</keyword>
<dbReference type="GO" id="GO:0046872">
    <property type="term" value="F:metal ion binding"/>
    <property type="evidence" value="ECO:0007669"/>
    <property type="project" value="UniProtKB-KW"/>
</dbReference>
<keyword evidence="4 11" id="KW-0812">Transmembrane</keyword>
<evidence type="ECO:0000256" key="4">
    <source>
        <dbReference type="ARBA" id="ARBA00022692"/>
    </source>
</evidence>
<evidence type="ECO:0000256" key="7">
    <source>
        <dbReference type="ARBA" id="ARBA00023180"/>
    </source>
</evidence>
<feature type="binding site" evidence="8">
    <location>
        <position position="46"/>
    </location>
    <ligand>
        <name>Na(+)</name>
        <dbReference type="ChEBI" id="CHEBI:29101"/>
        <label>1</label>
    </ligand>
</feature>
<reference evidence="12 13" key="1">
    <citation type="journal article" date="2018" name="Sci. Rep.">
        <title>Genomic signatures of local adaptation to the degree of environmental predictability in rotifers.</title>
        <authorList>
            <person name="Franch-Gras L."/>
            <person name="Hahn C."/>
            <person name="Garcia-Roger E.M."/>
            <person name="Carmona M.J."/>
            <person name="Serra M."/>
            <person name="Gomez A."/>
        </authorList>
    </citation>
    <scope>NUCLEOTIDE SEQUENCE [LARGE SCALE GENOMIC DNA]</scope>
    <source>
        <strain evidence="12">HYR1</strain>
    </source>
</reference>
<dbReference type="GO" id="GO:0005283">
    <property type="term" value="F:amino acid:sodium symporter activity"/>
    <property type="evidence" value="ECO:0007669"/>
    <property type="project" value="TreeGrafter"/>
</dbReference>
<feature type="transmembrane region" description="Helical" evidence="11">
    <location>
        <begin position="38"/>
        <end position="57"/>
    </location>
</feature>
<dbReference type="GO" id="GO:0005886">
    <property type="term" value="C:plasma membrane"/>
    <property type="evidence" value="ECO:0007669"/>
    <property type="project" value="TreeGrafter"/>
</dbReference>
<dbReference type="GO" id="GO:0089718">
    <property type="term" value="P:amino acid import across plasma membrane"/>
    <property type="evidence" value="ECO:0007669"/>
    <property type="project" value="TreeGrafter"/>
</dbReference>
<keyword evidence="5 11" id="KW-1133">Transmembrane helix</keyword>
<feature type="disulfide bond" evidence="9">
    <location>
        <begin position="151"/>
        <end position="160"/>
    </location>
</feature>
<feature type="non-terminal residue" evidence="12">
    <location>
        <position position="1"/>
    </location>
</feature>
<name>A0A3M7RUA7_BRAPC</name>
<feature type="transmembrane region" description="Helical" evidence="11">
    <location>
        <begin position="518"/>
        <end position="538"/>
    </location>
</feature>
<comment type="similarity">
    <text evidence="2">Belongs to the sodium:neurotransmitter symporter (SNF) (TC 2.A.22) family.</text>
</comment>
<feature type="binding site" evidence="8">
    <location>
        <position position="386"/>
    </location>
    <ligand>
        <name>Na(+)</name>
        <dbReference type="ChEBI" id="CHEBI:29101"/>
        <label>1</label>
    </ligand>
</feature>
<dbReference type="PROSITE" id="PS50267">
    <property type="entry name" value="NA_NEUROTRAN_SYMP_3"/>
    <property type="match status" value="1"/>
</dbReference>
<dbReference type="EMBL" id="REGN01002592">
    <property type="protein sequence ID" value="RNA27126.1"/>
    <property type="molecule type" value="Genomic_DNA"/>
</dbReference>
<gene>
    <name evidence="12" type="ORF">BpHYR1_027778</name>
</gene>
<feature type="transmembrane region" description="Helical" evidence="11">
    <location>
        <begin position="278"/>
        <end position="297"/>
    </location>
</feature>
<evidence type="ECO:0000256" key="5">
    <source>
        <dbReference type="ARBA" id="ARBA00022989"/>
    </source>
</evidence>
<feature type="region of interest" description="Disordered" evidence="10">
    <location>
        <begin position="571"/>
        <end position="606"/>
    </location>
</feature>
<evidence type="ECO:0000256" key="1">
    <source>
        <dbReference type="ARBA" id="ARBA00004141"/>
    </source>
</evidence>
<dbReference type="AlphaFoldDB" id="A0A3M7RUA7"/>
<keyword evidence="13" id="KW-1185">Reference proteome</keyword>
<feature type="transmembrane region" description="Helical" evidence="11">
    <location>
        <begin position="112"/>
        <end position="139"/>
    </location>
</feature>
<comment type="caution">
    <text evidence="12">The sequence shown here is derived from an EMBL/GenBank/DDBJ whole genome shotgun (WGS) entry which is preliminary data.</text>
</comment>
<dbReference type="NCBIfam" id="NF037979">
    <property type="entry name" value="Na_transp"/>
    <property type="match status" value="1"/>
</dbReference>
<comment type="subcellular location">
    <subcellularLocation>
        <location evidence="1">Membrane</location>
        <topology evidence="1">Multi-pass membrane protein</topology>
    </subcellularLocation>
</comment>